<dbReference type="GO" id="GO:0009279">
    <property type="term" value="C:cell outer membrane"/>
    <property type="evidence" value="ECO:0007669"/>
    <property type="project" value="UniProtKB-SubCell"/>
</dbReference>
<keyword evidence="1" id="KW-1134">Transmembrane beta strand</keyword>
<accession>E7RM23</accession>
<feature type="domain" description="TonB-dependent receptor plug" evidence="2">
    <location>
        <begin position="139"/>
        <end position="245"/>
    </location>
</feature>
<reference evidence="3" key="1">
    <citation type="submission" date="2011-01" db="EMBL/GenBank/DDBJ databases">
        <authorList>
            <person name="Muzny D."/>
            <person name="Qin X."/>
            <person name="Buhay C."/>
            <person name="Dugan-Rocha S."/>
            <person name="Ding Y."/>
            <person name="Chen G."/>
            <person name="Hawes A."/>
            <person name="Holder M."/>
            <person name="Jhangiani S."/>
            <person name="Johnson A."/>
            <person name="Khan Z."/>
            <person name="Li Z."/>
            <person name="Liu W."/>
            <person name="Liu X."/>
            <person name="Perez L."/>
            <person name="Shen H."/>
            <person name="Wang Q."/>
            <person name="Watt J."/>
            <person name="Xi L."/>
            <person name="Xin Y."/>
            <person name="Zhou J."/>
            <person name="Deng J."/>
            <person name="Jiang H."/>
            <person name="Liu Y."/>
            <person name="Qu J."/>
            <person name="Song X.-Z."/>
            <person name="Zhang L."/>
            <person name="Villasana D."/>
            <person name="Johnson A."/>
            <person name="Liu J."/>
            <person name="Liyanage D."/>
            <person name="Lorensuhewa L."/>
            <person name="Robinson T."/>
            <person name="Song A."/>
            <person name="Song B.-B."/>
            <person name="Dinh H."/>
            <person name="Thornton R."/>
            <person name="Coyle M."/>
            <person name="Francisco L."/>
            <person name="Jackson L."/>
            <person name="Javaid M."/>
            <person name="Korchina V."/>
            <person name="Kovar C."/>
            <person name="Mata R."/>
            <person name="Mathew T."/>
            <person name="Ngo R."/>
            <person name="Nguyen L."/>
            <person name="Nguyen N."/>
            <person name="Okwuonu G."/>
            <person name="Ongeri F."/>
            <person name="Pham C."/>
            <person name="Simmons D."/>
            <person name="Wilczek-Boney K."/>
            <person name="Hale W."/>
            <person name="Jakkamsetti A."/>
            <person name="Pham P."/>
            <person name="Ruth R."/>
            <person name="San Lucas F."/>
            <person name="Warren J."/>
            <person name="Zhang J."/>
            <person name="Zhao Z."/>
            <person name="Zhou C."/>
            <person name="Zhu D."/>
            <person name="Lee S."/>
            <person name="Bess C."/>
            <person name="Blankenburg K."/>
            <person name="Forbes L."/>
            <person name="Fu Q."/>
            <person name="Gubbala S."/>
            <person name="Hirani K."/>
            <person name="Jayaseelan J.C."/>
            <person name="Lara F."/>
            <person name="Munidasa M."/>
            <person name="Palculict T."/>
            <person name="Patil S."/>
            <person name="Pu L.-L."/>
            <person name="Saada N."/>
            <person name="Tang L."/>
            <person name="Weissenberger G."/>
            <person name="Zhu Y."/>
            <person name="Hemphill L."/>
            <person name="Shang Y."/>
            <person name="Youmans B."/>
            <person name="Ayvaz T."/>
            <person name="Ross M."/>
            <person name="Santibanez J."/>
            <person name="Aqrawi P."/>
            <person name="Gross S."/>
            <person name="Joshi V."/>
            <person name="Fowler G."/>
            <person name="Nazareth L."/>
            <person name="Reid J."/>
            <person name="Worley K."/>
            <person name="Petrosino J."/>
            <person name="Highlander S."/>
            <person name="Gibbs R."/>
        </authorList>
    </citation>
    <scope>NUCLEOTIDE SEQUENCE [LARGE SCALE GENOMIC DNA]</scope>
    <source>
        <strain evidence="3">ATCC 33269</strain>
    </source>
</reference>
<dbReference type="InterPro" id="IPR023997">
    <property type="entry name" value="TonB-dep_OMP_SusC/RagA_CS"/>
</dbReference>
<dbReference type="Pfam" id="PF07715">
    <property type="entry name" value="Plug"/>
    <property type="match status" value="1"/>
</dbReference>
<comment type="subcellular location">
    <subcellularLocation>
        <location evidence="1">Cell outer membrane</location>
        <topology evidence="1">Multi-pass membrane protein</topology>
    </subcellularLocation>
</comment>
<keyword evidence="1" id="KW-0813">Transport</keyword>
<protein>
    <submittedName>
        <fullName evidence="3">TonB-linked outer membrane protein, SusC/RagA family</fullName>
    </submittedName>
</protein>
<keyword evidence="4" id="KW-1185">Reference proteome</keyword>
<dbReference type="Gene3D" id="2.170.130.10">
    <property type="entry name" value="TonB-dependent receptor, plug domain"/>
    <property type="match status" value="1"/>
</dbReference>
<dbReference type="FunFam" id="2.170.130.10:FF:000003">
    <property type="entry name" value="SusC/RagA family TonB-linked outer membrane protein"/>
    <property type="match status" value="1"/>
</dbReference>
<dbReference type="InterPro" id="IPR037066">
    <property type="entry name" value="Plug_dom_sf"/>
</dbReference>
<sequence>MNINHMFKKRIRGHTGTESYVPQKTFSHPIGYLLLIFMILFCTEISAQTQSASGIVTDKNGEPLIGAIVKEVGTKNMSVTDSDGKFSLNISKNKAILVFTYLGYTEIQAPASAHMRIAMSPESKNLDEVVVVAYGAQKKETVTGSIASIDDKEIMKSSSPTVAAAIAGKIPGLTTLQSNGEPGRDNVTMYLRGVGTTNGATPLILVDGVPQESIRAIDANEIATLSVLKDASATAVFGVRGANGVILITTKRGEKGKATVHGSTTYSVQSFVRMPKALDSYTFATLNNEARSNEGKAVEFSESDLEKFAMWQNGGPTNPDDRYWYPNTNWQNIIFKDHASMTRTNVNISGGTDRVQYFVNAGYLYQGGMYNTESKKQLGYDAQSKMNRYNFRSNLDINISKWVKASVDLSSFIEKVNRNNGVQDAMWADALTARPTAPGPTTVSNYLVYDGVNYRQAKAGQVLFDPAQSASSSYGQLNRSGYSLATNSGVNATANATLDMGFLTPGLSLKGQVSFISKSTSVTTAAKSFVLYYYTRETNDEQKVPYYTFKGQDDEDGQISLSKYTNSNWFLNAQLQLNYDHIFGKKHDVKAMLLLQRDKEEKASTDLYYNMVGFSSRFTYAYDGRYMAEVNMGYNGSEQFSPDHRFGFFPAFSVGWLVTNEHFFPQNNILNKMKLRASYGKVGNDKMGSGRFLYLDNISSSGSNYDYLLTMHSLGNGKKISISYIGNKNLQWETAWKQNYGIDLTLFKYLNLTFDYFRENRDNVLISRHTVPMIGGLTSSQLPRVNMGKVENHGYEATLNLIMPVTKNILWSLNGNMSYSKNKIKDFDEAIYGEDYAYRTRSTGYSVGQLWGYEIDYSKDMNTGRDGTGYFYSQESIKKSGLTYEIGNPLPGDFIYKDLNGDGKINNRDIAPIGYSSVLPRITFGFGTSIELYGFDISIMFQGVSKYSKYYSGWGIFEETGGKYFTDMHLNRWSAERYANGEKITSPRLANSTSTSHCANSYYIMDASYIRLKNFEVGYTLPKSITRKIKSENIRFYFSGDNLYTWTHLRTKSFDPEQNSLLTYPIMRNWNFGFNIQF</sequence>
<gene>
    <name evidence="3" type="ORF">HMPREF0663_10173</name>
</gene>
<dbReference type="Gene3D" id="2.60.40.1120">
    <property type="entry name" value="Carboxypeptidase-like, regulatory domain"/>
    <property type="match status" value="1"/>
</dbReference>
<evidence type="ECO:0000259" key="2">
    <source>
        <dbReference type="Pfam" id="PF07715"/>
    </source>
</evidence>
<dbReference type="eggNOG" id="COG1629">
    <property type="taxonomic scope" value="Bacteria"/>
</dbReference>
<keyword evidence="1" id="KW-0812">Transmembrane</keyword>
<dbReference type="SUPFAM" id="SSF56935">
    <property type="entry name" value="Porins"/>
    <property type="match status" value="1"/>
</dbReference>
<dbReference type="RefSeq" id="WP_004368843.1">
    <property type="nucleotide sequence ID" value="NZ_GL833119.1"/>
</dbReference>
<dbReference type="InterPro" id="IPR039426">
    <property type="entry name" value="TonB-dep_rcpt-like"/>
</dbReference>
<dbReference type="InterPro" id="IPR023996">
    <property type="entry name" value="TonB-dep_OMP_SusC/RagA"/>
</dbReference>
<organism evidence="3 4">
    <name type="scientific">Hoylesella oralis ATCC 33269</name>
    <dbReference type="NCBI Taxonomy" id="873533"/>
    <lineage>
        <taxon>Bacteria</taxon>
        <taxon>Pseudomonadati</taxon>
        <taxon>Bacteroidota</taxon>
        <taxon>Bacteroidia</taxon>
        <taxon>Bacteroidales</taxon>
        <taxon>Prevotellaceae</taxon>
        <taxon>Hoylesella</taxon>
    </lineage>
</organism>
<evidence type="ECO:0000313" key="4">
    <source>
        <dbReference type="Proteomes" id="UP000005580"/>
    </source>
</evidence>
<dbReference type="AlphaFoldDB" id="E7RM23"/>
<dbReference type="NCBIfam" id="TIGR04056">
    <property type="entry name" value="OMP_RagA_SusC"/>
    <property type="match status" value="1"/>
</dbReference>
<keyword evidence="1" id="KW-0998">Cell outer membrane</keyword>
<proteinExistence type="inferred from homology"/>
<name>E7RM23_9BACT</name>
<keyword evidence="1" id="KW-0472">Membrane</keyword>
<comment type="similarity">
    <text evidence="1">Belongs to the TonB-dependent receptor family.</text>
</comment>
<comment type="caution">
    <text evidence="3">The sequence shown here is derived from an EMBL/GenBank/DDBJ whole genome shotgun (WGS) entry which is preliminary data.</text>
</comment>
<dbReference type="SUPFAM" id="SSF49464">
    <property type="entry name" value="Carboxypeptidase regulatory domain-like"/>
    <property type="match status" value="1"/>
</dbReference>
<dbReference type="STRING" id="28134.SAMN05444288_0674"/>
<dbReference type="HOGENOM" id="CLU_004317_1_0_10"/>
<dbReference type="InterPro" id="IPR008969">
    <property type="entry name" value="CarboxyPept-like_regulatory"/>
</dbReference>
<dbReference type="EMBL" id="AEPE02000002">
    <property type="protein sequence ID" value="EFZ37804.1"/>
    <property type="molecule type" value="Genomic_DNA"/>
</dbReference>
<dbReference type="PROSITE" id="PS52016">
    <property type="entry name" value="TONB_DEPENDENT_REC_3"/>
    <property type="match status" value="1"/>
</dbReference>
<dbReference type="NCBIfam" id="TIGR04057">
    <property type="entry name" value="SusC_RagA_signa"/>
    <property type="match status" value="1"/>
</dbReference>
<dbReference type="InterPro" id="IPR012910">
    <property type="entry name" value="Plug_dom"/>
</dbReference>
<dbReference type="Proteomes" id="UP000005580">
    <property type="component" value="Unassembled WGS sequence"/>
</dbReference>
<evidence type="ECO:0000256" key="1">
    <source>
        <dbReference type="PROSITE-ProRule" id="PRU01360"/>
    </source>
</evidence>
<dbReference type="Pfam" id="PF13715">
    <property type="entry name" value="CarbopepD_reg_2"/>
    <property type="match status" value="1"/>
</dbReference>
<evidence type="ECO:0000313" key="3">
    <source>
        <dbReference type="EMBL" id="EFZ37804.1"/>
    </source>
</evidence>